<feature type="compositionally biased region" description="Basic residues" evidence="1">
    <location>
        <begin position="430"/>
        <end position="439"/>
    </location>
</feature>
<organism evidence="3 4">
    <name type="scientific">Ascobolus immersus RN42</name>
    <dbReference type="NCBI Taxonomy" id="1160509"/>
    <lineage>
        <taxon>Eukaryota</taxon>
        <taxon>Fungi</taxon>
        <taxon>Dikarya</taxon>
        <taxon>Ascomycota</taxon>
        <taxon>Pezizomycotina</taxon>
        <taxon>Pezizomycetes</taxon>
        <taxon>Pezizales</taxon>
        <taxon>Ascobolaceae</taxon>
        <taxon>Ascobolus</taxon>
    </lineage>
</organism>
<feature type="compositionally biased region" description="Pro residues" evidence="1">
    <location>
        <begin position="208"/>
        <end position="218"/>
    </location>
</feature>
<feature type="compositionally biased region" description="Polar residues" evidence="1">
    <location>
        <begin position="493"/>
        <end position="506"/>
    </location>
</feature>
<feature type="region of interest" description="Disordered" evidence="1">
    <location>
        <begin position="430"/>
        <end position="450"/>
    </location>
</feature>
<feature type="region of interest" description="Disordered" evidence="1">
    <location>
        <begin position="618"/>
        <end position="726"/>
    </location>
</feature>
<dbReference type="EMBL" id="ML119679">
    <property type="protein sequence ID" value="RPA81450.1"/>
    <property type="molecule type" value="Genomic_DNA"/>
</dbReference>
<name>A0A3N4IBC7_ASCIM</name>
<feature type="compositionally biased region" description="Polar residues" evidence="1">
    <location>
        <begin position="440"/>
        <end position="450"/>
    </location>
</feature>
<dbReference type="AlphaFoldDB" id="A0A3N4IBC7"/>
<gene>
    <name evidence="3" type="ORF">BJ508DRAFT_112219</name>
</gene>
<accession>A0A3N4IBC7</accession>
<keyword evidence="4" id="KW-1185">Reference proteome</keyword>
<feature type="region of interest" description="Disordered" evidence="1">
    <location>
        <begin position="264"/>
        <end position="298"/>
    </location>
</feature>
<keyword evidence="2" id="KW-0472">Membrane</keyword>
<reference evidence="3 4" key="1">
    <citation type="journal article" date="2018" name="Nat. Ecol. Evol.">
        <title>Pezizomycetes genomes reveal the molecular basis of ectomycorrhizal truffle lifestyle.</title>
        <authorList>
            <person name="Murat C."/>
            <person name="Payen T."/>
            <person name="Noel B."/>
            <person name="Kuo A."/>
            <person name="Morin E."/>
            <person name="Chen J."/>
            <person name="Kohler A."/>
            <person name="Krizsan K."/>
            <person name="Balestrini R."/>
            <person name="Da Silva C."/>
            <person name="Montanini B."/>
            <person name="Hainaut M."/>
            <person name="Levati E."/>
            <person name="Barry K.W."/>
            <person name="Belfiori B."/>
            <person name="Cichocki N."/>
            <person name="Clum A."/>
            <person name="Dockter R.B."/>
            <person name="Fauchery L."/>
            <person name="Guy J."/>
            <person name="Iotti M."/>
            <person name="Le Tacon F."/>
            <person name="Lindquist E.A."/>
            <person name="Lipzen A."/>
            <person name="Malagnac F."/>
            <person name="Mello A."/>
            <person name="Molinier V."/>
            <person name="Miyauchi S."/>
            <person name="Poulain J."/>
            <person name="Riccioni C."/>
            <person name="Rubini A."/>
            <person name="Sitrit Y."/>
            <person name="Splivallo R."/>
            <person name="Traeger S."/>
            <person name="Wang M."/>
            <person name="Zifcakova L."/>
            <person name="Wipf D."/>
            <person name="Zambonelli A."/>
            <person name="Paolocci F."/>
            <person name="Nowrousian M."/>
            <person name="Ottonello S."/>
            <person name="Baldrian P."/>
            <person name="Spatafora J.W."/>
            <person name="Henrissat B."/>
            <person name="Nagy L.G."/>
            <person name="Aury J.M."/>
            <person name="Wincker P."/>
            <person name="Grigoriev I.V."/>
            <person name="Bonfante P."/>
            <person name="Martin F.M."/>
        </authorList>
    </citation>
    <scope>NUCLEOTIDE SEQUENCE [LARGE SCALE GENOMIC DNA]</scope>
    <source>
        <strain evidence="3 4">RN42</strain>
    </source>
</reference>
<feature type="compositionally biased region" description="Polar residues" evidence="1">
    <location>
        <begin position="687"/>
        <end position="696"/>
    </location>
</feature>
<feature type="region of interest" description="Disordered" evidence="1">
    <location>
        <begin position="529"/>
        <end position="564"/>
    </location>
</feature>
<protein>
    <submittedName>
        <fullName evidence="3">Uncharacterized protein</fullName>
    </submittedName>
</protein>
<feature type="compositionally biased region" description="Polar residues" evidence="1">
    <location>
        <begin position="181"/>
        <end position="192"/>
    </location>
</feature>
<keyword evidence="2" id="KW-0812">Transmembrane</keyword>
<feature type="compositionally biased region" description="Polar residues" evidence="1">
    <location>
        <begin position="317"/>
        <end position="329"/>
    </location>
</feature>
<feature type="compositionally biased region" description="Pro residues" evidence="1">
    <location>
        <begin position="640"/>
        <end position="658"/>
    </location>
</feature>
<sequence>MFSTIQKRQFIVDDATWTSVRKEDEKGEAMEGAARYSGSKVLQERQEEELVTAVVTPSEEPTSLVAADILSETASSSSTMDSEFTEFRSKTLEKMENMTSKQTILTVVISLLGALVIGLLVLVVLMYKKRRAVHKTDVHLIPDVEKQSFSTVRSFDSRLRRLSSPRPKTAGKSPKMGPLTPKSTKSSQSTIVASPPIPQQGPVTPKTPRSPPLPPKPVSKPKAPMPKEVADEVTDARHPFDKLASPSVISPSSTNKPSTFLGFSYRSSKRSPGADARTAIELPTEISRPSSRVVPTTCEEPLPTYNRILDTKEVAQLQRSRSKSMSANRPPSVPPSVMKMALEMQRRKTLELGDREDLQRLLVPASTGGESKRSSKRISNIPGVPIVPAGANTRFSAILVNIDAQEKIPIPEPSPAFSIMSDNSVLKSPKYKFGGRKSRSNSVAQPTMETIPAQNERASPDLKGGRRSFSAARQNLPQIAISAPPMPRRASAGQASVSSHRSTNAHFSAPPVPALPDIANFLNKSPELKSTPKMTPSKCPTPTAPIAPQSGTIERNRSPSPEKLYPTVSSTSTFNLFPTVKSIASSDSTSPTPSKRYTAYTARSSMNSVGGHLIDRDRNLLFSSPSPPSSAATSPNSLPIAPPLPSPSQFPEVPPVPRIPMKHNSSYVRSPPMRPESYGQVRKAATAPNSRESSPKLSSRTVTPSPTPSPPLPRVPDQPPMLPEFTARMRDTVYSLGGFFQNVGRS</sequence>
<proteinExistence type="predicted"/>
<feature type="transmembrane region" description="Helical" evidence="2">
    <location>
        <begin position="104"/>
        <end position="127"/>
    </location>
</feature>
<evidence type="ECO:0000313" key="4">
    <source>
        <dbReference type="Proteomes" id="UP000275078"/>
    </source>
</evidence>
<evidence type="ECO:0000256" key="1">
    <source>
        <dbReference type="SAM" id="MobiDB-lite"/>
    </source>
</evidence>
<keyword evidence="2" id="KW-1133">Transmembrane helix</keyword>
<dbReference type="Proteomes" id="UP000275078">
    <property type="component" value="Unassembled WGS sequence"/>
</dbReference>
<feature type="region of interest" description="Disordered" evidence="1">
    <location>
        <begin position="315"/>
        <end position="335"/>
    </location>
</feature>
<evidence type="ECO:0000313" key="3">
    <source>
        <dbReference type="EMBL" id="RPA81450.1"/>
    </source>
</evidence>
<feature type="region of interest" description="Disordered" evidence="1">
    <location>
        <begin position="156"/>
        <end position="233"/>
    </location>
</feature>
<feature type="compositionally biased region" description="Low complexity" evidence="1">
    <location>
        <begin position="629"/>
        <end position="639"/>
    </location>
</feature>
<evidence type="ECO:0000256" key="2">
    <source>
        <dbReference type="SAM" id="Phobius"/>
    </source>
</evidence>
<feature type="region of interest" description="Disordered" evidence="1">
    <location>
        <begin position="484"/>
        <end position="511"/>
    </location>
</feature>
<feature type="compositionally biased region" description="Pro residues" evidence="1">
    <location>
        <begin position="705"/>
        <end position="722"/>
    </location>
</feature>